<dbReference type="PANTHER" id="PTHR13399">
    <property type="entry name" value="TRANSLOCON-ASSOCIATED PROTEIN TRAP , GAMMA SUBUNIT"/>
    <property type="match status" value="1"/>
</dbReference>
<dbReference type="SUPFAM" id="SSF47923">
    <property type="entry name" value="Ypt/Rab-GAP domain of gyp1p"/>
    <property type="match status" value="2"/>
</dbReference>
<keyword evidence="3" id="KW-1185">Reference proteome</keyword>
<feature type="compositionally biased region" description="Polar residues" evidence="1">
    <location>
        <begin position="633"/>
        <end position="652"/>
    </location>
</feature>
<evidence type="ECO:0000259" key="2">
    <source>
        <dbReference type="PROSITE" id="PS50086"/>
    </source>
</evidence>
<name>A0A0M3HQ01_ASCLU</name>
<dbReference type="SMART" id="SM00164">
    <property type="entry name" value="TBC"/>
    <property type="match status" value="1"/>
</dbReference>
<dbReference type="Gene3D" id="1.10.8.270">
    <property type="entry name" value="putative rabgap domain of human tbc1 domain family member 14 like domains"/>
    <property type="match status" value="1"/>
</dbReference>
<accession>A0A0M3HQ01</accession>
<dbReference type="GO" id="GO:0005783">
    <property type="term" value="C:endoplasmic reticulum"/>
    <property type="evidence" value="ECO:0007669"/>
    <property type="project" value="TreeGrafter"/>
</dbReference>
<evidence type="ECO:0000313" key="4">
    <source>
        <dbReference type="WBParaSite" id="ALUE_0000407301-mRNA-1"/>
    </source>
</evidence>
<dbReference type="InterPro" id="IPR035969">
    <property type="entry name" value="Rab-GAP_TBC_sf"/>
</dbReference>
<organism evidence="3 4">
    <name type="scientific">Ascaris lumbricoides</name>
    <name type="common">Giant roundworm</name>
    <dbReference type="NCBI Taxonomy" id="6252"/>
    <lineage>
        <taxon>Eukaryota</taxon>
        <taxon>Metazoa</taxon>
        <taxon>Ecdysozoa</taxon>
        <taxon>Nematoda</taxon>
        <taxon>Chromadorea</taxon>
        <taxon>Rhabditida</taxon>
        <taxon>Spirurina</taxon>
        <taxon>Ascaridomorpha</taxon>
        <taxon>Ascaridoidea</taxon>
        <taxon>Ascarididae</taxon>
        <taxon>Ascaris</taxon>
    </lineage>
</organism>
<dbReference type="Pfam" id="PF00566">
    <property type="entry name" value="RabGAP-TBC"/>
    <property type="match status" value="1"/>
</dbReference>
<dbReference type="Proteomes" id="UP000036681">
    <property type="component" value="Unplaced"/>
</dbReference>
<dbReference type="WBParaSite" id="ALUE_0000407301-mRNA-1">
    <property type="protein sequence ID" value="ALUE_0000407301-mRNA-1"/>
    <property type="gene ID" value="ALUE_0000407301"/>
</dbReference>
<dbReference type="Gene3D" id="1.10.472.80">
    <property type="entry name" value="Ypt/Rab-GAP domain of gyp1p, domain 3"/>
    <property type="match status" value="1"/>
</dbReference>
<feature type="region of interest" description="Disordered" evidence="1">
    <location>
        <begin position="633"/>
        <end position="664"/>
    </location>
</feature>
<dbReference type="PANTHER" id="PTHR13399:SF2">
    <property type="entry name" value="TRANSLOCON-ASSOCIATED PROTEIN SUBUNIT GAMMA"/>
    <property type="match status" value="1"/>
</dbReference>
<dbReference type="AlphaFoldDB" id="A0A0M3HQ01"/>
<feature type="domain" description="Rab-GAP TBC" evidence="2">
    <location>
        <begin position="161"/>
        <end position="362"/>
    </location>
</feature>
<reference evidence="4" key="1">
    <citation type="submission" date="2016-05" db="UniProtKB">
        <authorList>
            <consortium name="WormBaseParasite"/>
        </authorList>
    </citation>
    <scope>IDENTIFICATION</scope>
</reference>
<evidence type="ECO:0000256" key="1">
    <source>
        <dbReference type="SAM" id="MobiDB-lite"/>
    </source>
</evidence>
<sequence>MACVLHFRIAEDCPEMVFRRRAYLEKLLGILYEDCRRRISTDVDLTTDSSHLSDSSQRIASALTEQQLQKLDCDSLKQRIQQMYCDVDYANMKLLKVLKQRAHQLARQAARCNIITAVLQAMSEKRRIDTKLQFSLDPPGTESGFEEWLNAMKAVARLPDGIPSYFRRKLWVILANYHIDRLGLNWEQTRRVAFNERINPDDDRLSFQIIKDLHRTGWSGISGEAERIHLKRVLLGYARFNKTIGYCQGFNVIAALVLEVTEFKEECALKVMIFLIEQVLPQGYFDQSLRALSVDMAVLRSLLHQRLPKTARHLDELQRNSECENEPPLTNVFSMHWFLTLFATCLPKSCVCRLWDALMLEGSEVLLRASLAIWAKFSKRILSTTSTDHFYTLMGTLCEKLTQMRQMEINNFMSIVYTMSEFPHPGIAELRNRFTWNVESHPSAFTQFQKQLSSMLHFADDDASDSEYTSCVNCSSDEKSLPTTRASDMAALQKRYKLLRQRQKQAAIIIQASCQQSRDCGINVAERPHKTNDGRHAADVDDTSATMFNHLYVGALLAGFGKYNAQMQPPTYNTMNGTVAVTSTIVQPVNIDTLKTAIDFSGNGQMLNGPDNMLMRYKQENGGAEAGLISFDTRTLSNNTTPQETTPSPTISRNKEAKSSLPDADYDDDEVFLTQFIKINDNLSLPRSNGQRKESAPACMLAVTARDSETRKEWTPRRSASCAADYDSCQTQRELLEEGITKEQRIVDSTNACKCAIGDLVSSDTEAALCNSIPLKLKVFVTNGDGPNIHSKRSIASVKNTNVNMAQNGPRGAPRKQTTTRKSLAVLEKLSKQPTTVRNLPHNPFPVIHQSFQEHCSDSLHQ</sequence>
<dbReference type="InterPro" id="IPR000195">
    <property type="entry name" value="Rab-GAP-TBC_dom"/>
</dbReference>
<proteinExistence type="predicted"/>
<dbReference type="PROSITE" id="PS50086">
    <property type="entry name" value="TBC_RABGAP"/>
    <property type="match status" value="1"/>
</dbReference>
<protein>
    <submittedName>
        <fullName evidence="4">Rab-GAP TBC domain-containing protein</fullName>
    </submittedName>
</protein>
<evidence type="ECO:0000313" key="3">
    <source>
        <dbReference type="Proteomes" id="UP000036681"/>
    </source>
</evidence>